<dbReference type="EMBL" id="CP000855">
    <property type="protein sequence ID" value="ACJ16945.1"/>
    <property type="molecule type" value="Genomic_DNA"/>
</dbReference>
<dbReference type="InterPro" id="IPR011991">
    <property type="entry name" value="ArsR-like_HTH"/>
</dbReference>
<dbReference type="InterPro" id="IPR001845">
    <property type="entry name" value="HTH_ArsR_DNA-bd_dom"/>
</dbReference>
<sequence length="169" mass="19659">MERRNEILHRIQSKPGITFRELARELGVGIGDLQYHLYRLEKEGRIFSKKLGKRRYIFPRGFEKEYQKLVIAISTETRRKILLLLMEGPMGQSEIAKRLNLSQPTVSYHMGELVKLGIVEARREGKNVIYTLTYDPAIIARVIRDYRPSLWEKLADSLIDLLTSVGDEE</sequence>
<reference evidence="2 3" key="1">
    <citation type="journal article" date="2008" name="J. Bacteriol.">
        <title>The complete genome sequence of Thermococcus onnurineus NA1 reveals a mixed heterotrophic and carboxydotrophic metabolism.</title>
        <authorList>
            <person name="Lee H.S."/>
            <person name="Kang S.G."/>
            <person name="Bae S.S."/>
            <person name="Lim J.K."/>
            <person name="Cho Y."/>
            <person name="Kim Y.J."/>
            <person name="Jeon J.H."/>
            <person name="Cha S.S."/>
            <person name="Kwon K.K."/>
            <person name="Kim H.T."/>
            <person name="Park C.J."/>
            <person name="Lee H.W."/>
            <person name="Kim S.I."/>
            <person name="Chun J."/>
            <person name="Colwell R.R."/>
            <person name="Kim S.J."/>
            <person name="Lee J.H."/>
        </authorList>
    </citation>
    <scope>NUCLEOTIDE SEQUENCE [LARGE SCALE GENOMIC DNA]</scope>
    <source>
        <strain evidence="2 3">NA1</strain>
    </source>
</reference>
<accession>B6YXY2</accession>
<dbReference type="Pfam" id="PF01022">
    <property type="entry name" value="HTH_5"/>
    <property type="match status" value="1"/>
</dbReference>
<dbReference type="NCBIfam" id="NF033788">
    <property type="entry name" value="HTH_metalloreg"/>
    <property type="match status" value="1"/>
</dbReference>
<dbReference type="PROSITE" id="PS50987">
    <property type="entry name" value="HTH_ARSR_2"/>
    <property type="match status" value="1"/>
</dbReference>
<evidence type="ECO:0000313" key="2">
    <source>
        <dbReference type="EMBL" id="ACJ16945.1"/>
    </source>
</evidence>
<feature type="domain" description="HTH arsR-type" evidence="1">
    <location>
        <begin position="58"/>
        <end position="154"/>
    </location>
</feature>
<dbReference type="eggNOG" id="arCOG02611">
    <property type="taxonomic scope" value="Archaea"/>
</dbReference>
<dbReference type="GeneID" id="7018489"/>
<dbReference type="HOGENOM" id="CLU_109676_0_1_2"/>
<dbReference type="InterPro" id="IPR056504">
    <property type="entry name" value="HTH_HVO_0163_N"/>
</dbReference>
<dbReference type="STRING" id="523850.TON_1455"/>
<dbReference type="Gene3D" id="1.10.10.10">
    <property type="entry name" value="Winged helix-like DNA-binding domain superfamily/Winged helix DNA-binding domain"/>
    <property type="match status" value="2"/>
</dbReference>
<dbReference type="Proteomes" id="UP000002727">
    <property type="component" value="Chromosome"/>
</dbReference>
<dbReference type="InterPro" id="IPR036390">
    <property type="entry name" value="WH_DNA-bd_sf"/>
</dbReference>
<dbReference type="PATRIC" id="fig|523850.10.peg.1468"/>
<keyword evidence="3" id="KW-1185">Reference proteome</keyword>
<evidence type="ECO:0000313" key="3">
    <source>
        <dbReference type="Proteomes" id="UP000002727"/>
    </source>
</evidence>
<evidence type="ECO:0000259" key="1">
    <source>
        <dbReference type="PROSITE" id="PS50987"/>
    </source>
</evidence>
<dbReference type="OrthoDB" id="28610at2157"/>
<gene>
    <name evidence="2" type="ordered locus">TON_1455</name>
</gene>
<organism evidence="2 3">
    <name type="scientific">Thermococcus onnurineus (strain NA1)</name>
    <dbReference type="NCBI Taxonomy" id="523850"/>
    <lineage>
        <taxon>Archaea</taxon>
        <taxon>Methanobacteriati</taxon>
        <taxon>Methanobacteriota</taxon>
        <taxon>Thermococci</taxon>
        <taxon>Thermococcales</taxon>
        <taxon>Thermococcaceae</taxon>
        <taxon>Thermococcus</taxon>
    </lineage>
</organism>
<dbReference type="PANTHER" id="PTHR36216">
    <property type="entry name" value="TRANSCRIPTIONAL REGULATOR, TRMB"/>
    <property type="match status" value="1"/>
</dbReference>
<dbReference type="PANTHER" id="PTHR36216:SF1">
    <property type="entry name" value="HTH ARSR-TYPE DOMAIN-CONTAINING PROTEIN"/>
    <property type="match status" value="1"/>
</dbReference>
<dbReference type="CDD" id="cd00090">
    <property type="entry name" value="HTH_ARSR"/>
    <property type="match status" value="1"/>
</dbReference>
<dbReference type="GO" id="GO:0003700">
    <property type="term" value="F:DNA-binding transcription factor activity"/>
    <property type="evidence" value="ECO:0007669"/>
    <property type="project" value="InterPro"/>
</dbReference>
<name>B6YXY2_THEON</name>
<dbReference type="RefSeq" id="WP_012572417.1">
    <property type="nucleotide sequence ID" value="NC_011529.1"/>
</dbReference>
<protein>
    <recommendedName>
        <fullName evidence="1">HTH arsR-type domain-containing protein</fullName>
    </recommendedName>
</protein>
<dbReference type="KEGG" id="ton:TON_1455"/>
<dbReference type="PRINTS" id="PR00778">
    <property type="entry name" value="HTHARSR"/>
</dbReference>
<dbReference type="AlphaFoldDB" id="B6YXY2"/>
<proteinExistence type="predicted"/>
<dbReference type="SUPFAM" id="SSF46785">
    <property type="entry name" value="Winged helix' DNA-binding domain"/>
    <property type="match status" value="2"/>
</dbReference>
<dbReference type="InterPro" id="IPR036388">
    <property type="entry name" value="WH-like_DNA-bd_sf"/>
</dbReference>
<dbReference type="Pfam" id="PF24266">
    <property type="entry name" value="HTH_HVO_0163_N"/>
    <property type="match status" value="1"/>
</dbReference>
<dbReference type="SMART" id="SM00418">
    <property type="entry name" value="HTH_ARSR"/>
    <property type="match status" value="1"/>
</dbReference>